<sequence length="264" mass="29404">MNRNKWIILSIGVVLLIGLSAVALTLEDNSASEPGMGSDSAVNGTGEEDNSAPANDNGSQNQQQNGNLNITSDDEGFGADGQAADEEALIAAAEGLLSSMELSHISDSPSEESLLEQSELYYSYLASLEEGGDPDAVNDAEWTARELYVWFNMAQAEYDVQFDPDAYHSFIEAEQEREITEEDHDPSQRILFDVLESNYDTEAKRRQQDIHYLQPYLWTQMKEEAISRHSDGATDEENTSEALLEVEQMVFERMAQQYPDLVDN</sequence>
<name>A0A1D7QSU2_9BACI</name>
<dbReference type="AlphaFoldDB" id="A0A1D7QSU2"/>
<gene>
    <name evidence="2" type="ORF">BBEV_0713</name>
</gene>
<feature type="region of interest" description="Disordered" evidence="1">
    <location>
        <begin position="29"/>
        <end position="80"/>
    </location>
</feature>
<dbReference type="Proteomes" id="UP000094463">
    <property type="component" value="Chromosome"/>
</dbReference>
<dbReference type="KEGG" id="bbev:BBEV_0713"/>
<dbReference type="EMBL" id="CP012502">
    <property type="protein sequence ID" value="AOM82085.1"/>
    <property type="molecule type" value="Genomic_DNA"/>
</dbReference>
<evidence type="ECO:0000313" key="2">
    <source>
        <dbReference type="EMBL" id="AOM82085.1"/>
    </source>
</evidence>
<dbReference type="RefSeq" id="WP_069364205.1">
    <property type="nucleotide sequence ID" value="NZ_CP012502.1"/>
</dbReference>
<evidence type="ECO:0000313" key="3">
    <source>
        <dbReference type="Proteomes" id="UP000094463"/>
    </source>
</evidence>
<protein>
    <submittedName>
        <fullName evidence="2">Uncharacterized protein</fullName>
    </submittedName>
</protein>
<evidence type="ECO:0000256" key="1">
    <source>
        <dbReference type="SAM" id="MobiDB-lite"/>
    </source>
</evidence>
<keyword evidence="3" id="KW-1185">Reference proteome</keyword>
<proteinExistence type="predicted"/>
<dbReference type="OrthoDB" id="2870225at2"/>
<organism evidence="2 3">
    <name type="scientific">Salisediminibacterium beveridgei</name>
    <dbReference type="NCBI Taxonomy" id="632773"/>
    <lineage>
        <taxon>Bacteria</taxon>
        <taxon>Bacillati</taxon>
        <taxon>Bacillota</taxon>
        <taxon>Bacilli</taxon>
        <taxon>Bacillales</taxon>
        <taxon>Bacillaceae</taxon>
        <taxon>Salisediminibacterium</taxon>
    </lineage>
</organism>
<reference evidence="2 3" key="1">
    <citation type="submission" date="2015-08" db="EMBL/GenBank/DDBJ databases">
        <title>The complete genome sequence of Bacillus beveridgei MLTeJB.</title>
        <authorList>
            <person name="Hanson T.E."/>
            <person name="Mesa C."/>
            <person name="Basesman S.M."/>
            <person name="Oremland R.S."/>
        </authorList>
    </citation>
    <scope>NUCLEOTIDE SEQUENCE [LARGE SCALE GENOMIC DNA]</scope>
    <source>
        <strain evidence="2 3">MLTeJB</strain>
    </source>
</reference>
<feature type="compositionally biased region" description="Low complexity" evidence="1">
    <location>
        <begin position="55"/>
        <end position="69"/>
    </location>
</feature>
<accession>A0A1D7QSU2</accession>